<keyword evidence="2" id="KW-0472">Membrane</keyword>
<dbReference type="RefSeq" id="WP_127054430.1">
    <property type="nucleotide sequence ID" value="NZ_PYAU01000001.1"/>
</dbReference>
<keyword evidence="2" id="KW-0812">Transmembrane</keyword>
<feature type="transmembrane region" description="Helical" evidence="2">
    <location>
        <begin position="15"/>
        <end position="41"/>
    </location>
</feature>
<reference evidence="3 4" key="1">
    <citation type="submission" date="2018-12" db="EMBL/GenBank/DDBJ databases">
        <authorList>
            <person name="hu s."/>
            <person name="Xu Y."/>
            <person name="Xu B."/>
            <person name="Li F."/>
        </authorList>
    </citation>
    <scope>NUCLEOTIDE SEQUENCE [LARGE SCALE GENOMIC DNA]</scope>
    <source>
        <strain evidence="3 4">KSW2-17</strain>
    </source>
</reference>
<dbReference type="Proteomes" id="UP000268291">
    <property type="component" value="Unassembled WGS sequence"/>
</dbReference>
<organism evidence="3 4">
    <name type="scientific">Labedella gwakjiensis</name>
    <dbReference type="NCBI Taxonomy" id="390269"/>
    <lineage>
        <taxon>Bacteria</taxon>
        <taxon>Bacillati</taxon>
        <taxon>Actinomycetota</taxon>
        <taxon>Actinomycetes</taxon>
        <taxon>Micrococcales</taxon>
        <taxon>Microbacteriaceae</taxon>
        <taxon>Labedella</taxon>
    </lineage>
</organism>
<comment type="caution">
    <text evidence="3">The sequence shown here is derived from an EMBL/GenBank/DDBJ whole genome shotgun (WGS) entry which is preliminary data.</text>
</comment>
<evidence type="ECO:0000313" key="4">
    <source>
        <dbReference type="Proteomes" id="UP000268291"/>
    </source>
</evidence>
<evidence type="ECO:0000313" key="3">
    <source>
        <dbReference type="EMBL" id="RUQ87709.1"/>
    </source>
</evidence>
<gene>
    <name evidence="3" type="ORF">ELQ93_12675</name>
</gene>
<keyword evidence="4" id="KW-1185">Reference proteome</keyword>
<keyword evidence="2" id="KW-1133">Transmembrane helix</keyword>
<evidence type="ECO:0000256" key="2">
    <source>
        <dbReference type="SAM" id="Phobius"/>
    </source>
</evidence>
<name>A0ABY0CD94_9MICO</name>
<dbReference type="EMBL" id="RZGY01000001">
    <property type="protein sequence ID" value="RUQ87709.1"/>
    <property type="molecule type" value="Genomic_DNA"/>
</dbReference>
<sequence length="83" mass="8796">MEEERMVSGMGTMGIIVMVFYLLLFAAIAVLVVLAIVALVLSIRLLRIRLAEATGPRPLDGIDDPRLGRDAHDPDAPAGGPSA</sequence>
<feature type="compositionally biased region" description="Basic and acidic residues" evidence="1">
    <location>
        <begin position="63"/>
        <end position="75"/>
    </location>
</feature>
<evidence type="ECO:0000256" key="1">
    <source>
        <dbReference type="SAM" id="MobiDB-lite"/>
    </source>
</evidence>
<feature type="region of interest" description="Disordered" evidence="1">
    <location>
        <begin position="55"/>
        <end position="83"/>
    </location>
</feature>
<proteinExistence type="predicted"/>
<protein>
    <submittedName>
        <fullName evidence="3">Uncharacterized protein</fullName>
    </submittedName>
</protein>
<accession>A0ABY0CD94</accession>